<dbReference type="KEGG" id="dan:6494761"/>
<feature type="chain" id="PRO_5006454687" evidence="1">
    <location>
        <begin position="19"/>
        <end position="176"/>
    </location>
</feature>
<keyword evidence="3" id="KW-1185">Reference proteome</keyword>
<protein>
    <submittedName>
        <fullName evidence="2">Uncharacterized protein</fullName>
    </submittedName>
</protein>
<dbReference type="AlphaFoldDB" id="B3MED9"/>
<keyword evidence="1" id="KW-0732">Signal</keyword>
<reference evidence="2 3" key="1">
    <citation type="journal article" date="2007" name="Nature">
        <title>Evolution of genes and genomes on the Drosophila phylogeny.</title>
        <authorList>
            <consortium name="Drosophila 12 Genomes Consortium"/>
            <person name="Clark A.G."/>
            <person name="Eisen M.B."/>
            <person name="Smith D.R."/>
            <person name="Bergman C.M."/>
            <person name="Oliver B."/>
            <person name="Markow T.A."/>
            <person name="Kaufman T.C."/>
            <person name="Kellis M."/>
            <person name="Gelbart W."/>
            <person name="Iyer V.N."/>
            <person name="Pollard D.A."/>
            <person name="Sackton T.B."/>
            <person name="Larracuente A.M."/>
            <person name="Singh N.D."/>
            <person name="Abad J.P."/>
            <person name="Abt D.N."/>
            <person name="Adryan B."/>
            <person name="Aguade M."/>
            <person name="Akashi H."/>
            <person name="Anderson W.W."/>
            <person name="Aquadro C.F."/>
            <person name="Ardell D.H."/>
            <person name="Arguello R."/>
            <person name="Artieri C.G."/>
            <person name="Barbash D.A."/>
            <person name="Barker D."/>
            <person name="Barsanti P."/>
            <person name="Batterham P."/>
            <person name="Batzoglou S."/>
            <person name="Begun D."/>
            <person name="Bhutkar A."/>
            <person name="Blanco E."/>
            <person name="Bosak S.A."/>
            <person name="Bradley R.K."/>
            <person name="Brand A.D."/>
            <person name="Brent M.R."/>
            <person name="Brooks A.N."/>
            <person name="Brown R.H."/>
            <person name="Butlin R.K."/>
            <person name="Caggese C."/>
            <person name="Calvi B.R."/>
            <person name="Bernardo de Carvalho A."/>
            <person name="Caspi A."/>
            <person name="Castrezana S."/>
            <person name="Celniker S.E."/>
            <person name="Chang J.L."/>
            <person name="Chapple C."/>
            <person name="Chatterji S."/>
            <person name="Chinwalla A."/>
            <person name="Civetta A."/>
            <person name="Clifton S.W."/>
            <person name="Comeron J.M."/>
            <person name="Costello J.C."/>
            <person name="Coyne J.A."/>
            <person name="Daub J."/>
            <person name="David R.G."/>
            <person name="Delcher A.L."/>
            <person name="Delehaunty K."/>
            <person name="Do C.B."/>
            <person name="Ebling H."/>
            <person name="Edwards K."/>
            <person name="Eickbush T."/>
            <person name="Evans J.D."/>
            <person name="Filipski A."/>
            <person name="Findeiss S."/>
            <person name="Freyhult E."/>
            <person name="Fulton L."/>
            <person name="Fulton R."/>
            <person name="Garcia A.C."/>
            <person name="Gardiner A."/>
            <person name="Garfield D.A."/>
            <person name="Garvin B.E."/>
            <person name="Gibson G."/>
            <person name="Gilbert D."/>
            <person name="Gnerre S."/>
            <person name="Godfrey J."/>
            <person name="Good R."/>
            <person name="Gotea V."/>
            <person name="Gravely B."/>
            <person name="Greenberg A.J."/>
            <person name="Griffiths-Jones S."/>
            <person name="Gross S."/>
            <person name="Guigo R."/>
            <person name="Gustafson E.A."/>
            <person name="Haerty W."/>
            <person name="Hahn M.W."/>
            <person name="Halligan D.L."/>
            <person name="Halpern A.L."/>
            <person name="Halter G.M."/>
            <person name="Han M.V."/>
            <person name="Heger A."/>
            <person name="Hillier L."/>
            <person name="Hinrichs A.S."/>
            <person name="Holmes I."/>
            <person name="Hoskins R.A."/>
            <person name="Hubisz M.J."/>
            <person name="Hultmark D."/>
            <person name="Huntley M.A."/>
            <person name="Jaffe D.B."/>
            <person name="Jagadeeshan S."/>
            <person name="Jeck W.R."/>
            <person name="Johnson J."/>
            <person name="Jones C.D."/>
            <person name="Jordan W.C."/>
            <person name="Karpen G.H."/>
            <person name="Kataoka E."/>
            <person name="Keightley P.D."/>
            <person name="Kheradpour P."/>
            <person name="Kirkness E.F."/>
            <person name="Koerich L.B."/>
            <person name="Kristiansen K."/>
            <person name="Kudrna D."/>
            <person name="Kulathinal R.J."/>
            <person name="Kumar S."/>
            <person name="Kwok R."/>
            <person name="Lander E."/>
            <person name="Langley C.H."/>
            <person name="Lapoint R."/>
            <person name="Lazzaro B.P."/>
            <person name="Lee S.J."/>
            <person name="Levesque L."/>
            <person name="Li R."/>
            <person name="Lin C.F."/>
            <person name="Lin M.F."/>
            <person name="Lindblad-Toh K."/>
            <person name="Llopart A."/>
            <person name="Long M."/>
            <person name="Low L."/>
            <person name="Lozovsky E."/>
            <person name="Lu J."/>
            <person name="Luo M."/>
            <person name="Machado C.A."/>
            <person name="Makalowski W."/>
            <person name="Marzo M."/>
            <person name="Matsuda M."/>
            <person name="Matzkin L."/>
            <person name="McAllister B."/>
            <person name="McBride C.S."/>
            <person name="McKernan B."/>
            <person name="McKernan K."/>
            <person name="Mendez-Lago M."/>
            <person name="Minx P."/>
            <person name="Mollenhauer M.U."/>
            <person name="Montooth K."/>
            <person name="Mount S.M."/>
            <person name="Mu X."/>
            <person name="Myers E."/>
            <person name="Negre B."/>
            <person name="Newfeld S."/>
            <person name="Nielsen R."/>
            <person name="Noor M.A."/>
            <person name="O'Grady P."/>
            <person name="Pachter L."/>
            <person name="Papaceit M."/>
            <person name="Parisi M.J."/>
            <person name="Parisi M."/>
            <person name="Parts L."/>
            <person name="Pedersen J.S."/>
            <person name="Pesole G."/>
            <person name="Phillippy A.M."/>
            <person name="Ponting C.P."/>
            <person name="Pop M."/>
            <person name="Porcelli D."/>
            <person name="Powell J.R."/>
            <person name="Prohaska S."/>
            <person name="Pruitt K."/>
            <person name="Puig M."/>
            <person name="Quesneville H."/>
            <person name="Ram K.R."/>
            <person name="Rand D."/>
            <person name="Rasmussen M.D."/>
            <person name="Reed L.K."/>
            <person name="Reenan R."/>
            <person name="Reily A."/>
            <person name="Remington K.A."/>
            <person name="Rieger T.T."/>
            <person name="Ritchie M.G."/>
            <person name="Robin C."/>
            <person name="Rogers Y.H."/>
            <person name="Rohde C."/>
            <person name="Rozas J."/>
            <person name="Rubenfield M.J."/>
            <person name="Ruiz A."/>
            <person name="Russo S."/>
            <person name="Salzberg S.L."/>
            <person name="Sanchez-Gracia A."/>
            <person name="Saranga D.J."/>
            <person name="Sato H."/>
            <person name="Schaeffer S.W."/>
            <person name="Schatz M.C."/>
            <person name="Schlenke T."/>
            <person name="Schwartz R."/>
            <person name="Segarra C."/>
            <person name="Singh R.S."/>
            <person name="Sirot L."/>
            <person name="Sirota M."/>
            <person name="Sisneros N.B."/>
            <person name="Smith C.D."/>
            <person name="Smith T.F."/>
            <person name="Spieth J."/>
            <person name="Stage D.E."/>
            <person name="Stark A."/>
            <person name="Stephan W."/>
            <person name="Strausberg R.L."/>
            <person name="Strempel S."/>
            <person name="Sturgill D."/>
            <person name="Sutton G."/>
            <person name="Sutton G.G."/>
            <person name="Tao W."/>
            <person name="Teichmann S."/>
            <person name="Tobari Y.N."/>
            <person name="Tomimura Y."/>
            <person name="Tsolas J.M."/>
            <person name="Valente V.L."/>
            <person name="Venter E."/>
            <person name="Venter J.C."/>
            <person name="Vicario S."/>
            <person name="Vieira F.G."/>
            <person name="Vilella A.J."/>
            <person name="Villasante A."/>
            <person name="Walenz B."/>
            <person name="Wang J."/>
            <person name="Wasserman M."/>
            <person name="Watts T."/>
            <person name="Wilson D."/>
            <person name="Wilson R.K."/>
            <person name="Wing R.A."/>
            <person name="Wolfner M.F."/>
            <person name="Wong A."/>
            <person name="Wong G.K."/>
            <person name="Wu C.I."/>
            <person name="Wu G."/>
            <person name="Yamamoto D."/>
            <person name="Yang H.P."/>
            <person name="Yang S.P."/>
            <person name="Yorke J.A."/>
            <person name="Yoshida K."/>
            <person name="Zdobnov E."/>
            <person name="Zhang P."/>
            <person name="Zhang Y."/>
            <person name="Zimin A.V."/>
            <person name="Baldwin J."/>
            <person name="Abdouelleil A."/>
            <person name="Abdulkadir J."/>
            <person name="Abebe A."/>
            <person name="Abera B."/>
            <person name="Abreu J."/>
            <person name="Acer S.C."/>
            <person name="Aftuck L."/>
            <person name="Alexander A."/>
            <person name="An P."/>
            <person name="Anderson E."/>
            <person name="Anderson S."/>
            <person name="Arachi H."/>
            <person name="Azer M."/>
            <person name="Bachantsang P."/>
            <person name="Barry A."/>
            <person name="Bayul T."/>
            <person name="Berlin A."/>
            <person name="Bessette D."/>
            <person name="Bloom T."/>
            <person name="Blye J."/>
            <person name="Boguslavskiy L."/>
            <person name="Bonnet C."/>
            <person name="Boukhgalter B."/>
            <person name="Bourzgui I."/>
            <person name="Brown A."/>
            <person name="Cahill P."/>
            <person name="Channer S."/>
            <person name="Cheshatsang Y."/>
            <person name="Chuda L."/>
            <person name="Citroen M."/>
            <person name="Collymore A."/>
            <person name="Cooke P."/>
            <person name="Costello M."/>
            <person name="D'Aco K."/>
            <person name="Daza R."/>
            <person name="De Haan G."/>
            <person name="DeGray S."/>
            <person name="DeMaso C."/>
            <person name="Dhargay N."/>
            <person name="Dooley K."/>
            <person name="Dooley E."/>
            <person name="Doricent M."/>
            <person name="Dorje P."/>
            <person name="Dorjee K."/>
            <person name="Dupes A."/>
            <person name="Elong R."/>
            <person name="Falk J."/>
            <person name="Farina A."/>
            <person name="Faro S."/>
            <person name="Ferguson D."/>
            <person name="Fisher S."/>
            <person name="Foley C.D."/>
            <person name="Franke A."/>
            <person name="Friedrich D."/>
            <person name="Gadbois L."/>
            <person name="Gearin G."/>
            <person name="Gearin C.R."/>
            <person name="Giannoukos G."/>
            <person name="Goode T."/>
            <person name="Graham J."/>
            <person name="Grandbois E."/>
            <person name="Grewal S."/>
            <person name="Gyaltsen K."/>
            <person name="Hafez N."/>
            <person name="Hagos B."/>
            <person name="Hall J."/>
            <person name="Henson C."/>
            <person name="Hollinger A."/>
            <person name="Honan T."/>
            <person name="Huard M.D."/>
            <person name="Hughes L."/>
            <person name="Hurhula B."/>
            <person name="Husby M.E."/>
            <person name="Kamat A."/>
            <person name="Kanga B."/>
            <person name="Kashin S."/>
            <person name="Khazanovich D."/>
            <person name="Kisner P."/>
            <person name="Lance K."/>
            <person name="Lara M."/>
            <person name="Lee W."/>
            <person name="Lennon N."/>
            <person name="Letendre F."/>
            <person name="LeVine R."/>
            <person name="Lipovsky A."/>
            <person name="Liu X."/>
            <person name="Liu J."/>
            <person name="Liu S."/>
            <person name="Lokyitsang T."/>
            <person name="Lokyitsang Y."/>
            <person name="Lubonja R."/>
            <person name="Lui A."/>
            <person name="MacDonald P."/>
            <person name="Magnisalis V."/>
            <person name="Maru K."/>
            <person name="Matthews C."/>
            <person name="McCusker W."/>
            <person name="McDonough S."/>
            <person name="Mehta T."/>
            <person name="Meldrim J."/>
            <person name="Meneus L."/>
            <person name="Mihai O."/>
            <person name="Mihalev A."/>
            <person name="Mihova T."/>
            <person name="Mittelman R."/>
            <person name="Mlenga V."/>
            <person name="Montmayeur A."/>
            <person name="Mulrain L."/>
            <person name="Navidi A."/>
            <person name="Naylor J."/>
            <person name="Negash T."/>
            <person name="Nguyen T."/>
            <person name="Nguyen N."/>
            <person name="Nicol R."/>
            <person name="Norbu C."/>
            <person name="Norbu N."/>
            <person name="Novod N."/>
            <person name="O'Neill B."/>
            <person name="Osman S."/>
            <person name="Markiewicz E."/>
            <person name="Oyono O.L."/>
            <person name="Patti C."/>
            <person name="Phunkhang P."/>
            <person name="Pierre F."/>
            <person name="Priest M."/>
            <person name="Raghuraman S."/>
            <person name="Rege F."/>
            <person name="Reyes R."/>
            <person name="Rise C."/>
            <person name="Rogov P."/>
            <person name="Ross K."/>
            <person name="Ryan E."/>
            <person name="Settipalli S."/>
            <person name="Shea T."/>
            <person name="Sherpa N."/>
            <person name="Shi L."/>
            <person name="Shih D."/>
            <person name="Sparrow T."/>
            <person name="Spaulding J."/>
            <person name="Stalker J."/>
            <person name="Stange-Thomann N."/>
            <person name="Stavropoulos S."/>
            <person name="Stone C."/>
            <person name="Strader C."/>
            <person name="Tesfaye S."/>
            <person name="Thomson T."/>
            <person name="Thoulutsang Y."/>
            <person name="Thoulutsang D."/>
            <person name="Topham K."/>
            <person name="Topping I."/>
            <person name="Tsamla T."/>
            <person name="Vassiliev H."/>
            <person name="Vo A."/>
            <person name="Wangchuk T."/>
            <person name="Wangdi T."/>
            <person name="Weiand M."/>
            <person name="Wilkinson J."/>
            <person name="Wilson A."/>
            <person name="Yadav S."/>
            <person name="Young G."/>
            <person name="Yu Q."/>
            <person name="Zembek L."/>
            <person name="Zhong D."/>
            <person name="Zimmer A."/>
            <person name="Zwirko Z."/>
            <person name="Jaffe D.B."/>
            <person name="Alvarez P."/>
            <person name="Brockman W."/>
            <person name="Butler J."/>
            <person name="Chin C."/>
            <person name="Gnerre S."/>
            <person name="Grabherr M."/>
            <person name="Kleber M."/>
            <person name="Mauceli E."/>
            <person name="MacCallum I."/>
        </authorList>
    </citation>
    <scope>NUCLEOTIDE SEQUENCE [LARGE SCALE GENOMIC DNA]</scope>
    <source>
        <strain evidence="3">Tucson 14024-0371.13</strain>
    </source>
</reference>
<dbReference type="GeneID" id="6494761"/>
<evidence type="ECO:0000313" key="3">
    <source>
        <dbReference type="Proteomes" id="UP000007801"/>
    </source>
</evidence>
<dbReference type="InParanoid" id="B3MED9"/>
<gene>
    <name evidence="2" type="primary">Dana\GF11900</name>
    <name evidence="2" type="synonym">dana_GLEANR_11918</name>
    <name evidence="2" type="ORF">GF11900</name>
</gene>
<name>B3MED9_DROAN</name>
<feature type="signal peptide" evidence="1">
    <location>
        <begin position="1"/>
        <end position="18"/>
    </location>
</feature>
<sequence length="176" mass="19756">MKSILILALPILLGLAGADETENGPQAPLVQTLSPETTTQSEYIMFVKPAKKNHTAIGVKNLADSLSSAADPLSWQLSHLPRQLKLTFIRFKRDVEASWSHGRIQPRIWPPFYEVRDESLINFSKNGTAPPKPGYFKLMFVIIHHLWKDSSKYKLGQLMKGNFDGGNDDRKGVERG</sequence>
<proteinExistence type="predicted"/>
<organism evidence="2 3">
    <name type="scientific">Drosophila ananassae</name>
    <name type="common">Fruit fly</name>
    <dbReference type="NCBI Taxonomy" id="7217"/>
    <lineage>
        <taxon>Eukaryota</taxon>
        <taxon>Metazoa</taxon>
        <taxon>Ecdysozoa</taxon>
        <taxon>Arthropoda</taxon>
        <taxon>Hexapoda</taxon>
        <taxon>Insecta</taxon>
        <taxon>Pterygota</taxon>
        <taxon>Neoptera</taxon>
        <taxon>Endopterygota</taxon>
        <taxon>Diptera</taxon>
        <taxon>Brachycera</taxon>
        <taxon>Muscomorpha</taxon>
        <taxon>Ephydroidea</taxon>
        <taxon>Drosophilidae</taxon>
        <taxon>Drosophila</taxon>
        <taxon>Sophophora</taxon>
    </lineage>
</organism>
<dbReference type="Proteomes" id="UP000007801">
    <property type="component" value="Unassembled WGS sequence"/>
</dbReference>
<dbReference type="HOGENOM" id="CLU_1760679_0_0_1"/>
<evidence type="ECO:0000256" key="1">
    <source>
        <dbReference type="SAM" id="SignalP"/>
    </source>
</evidence>
<dbReference type="EMBL" id="CH902619">
    <property type="protein sequence ID" value="EDV36545.2"/>
    <property type="molecule type" value="Genomic_DNA"/>
</dbReference>
<accession>B3MED9</accession>
<evidence type="ECO:0000313" key="2">
    <source>
        <dbReference type="EMBL" id="EDV36545.2"/>
    </source>
</evidence>